<dbReference type="SUPFAM" id="SSF53328">
    <property type="entry name" value="Formyltransferase"/>
    <property type="match status" value="1"/>
</dbReference>
<dbReference type="Pfam" id="PF00551">
    <property type="entry name" value="Formyl_trans_N"/>
    <property type="match status" value="1"/>
</dbReference>
<dbReference type="Proteomes" id="UP000746690">
    <property type="component" value="Unassembled WGS sequence"/>
</dbReference>
<evidence type="ECO:0000256" key="3">
    <source>
        <dbReference type="ARBA" id="ARBA00022679"/>
    </source>
</evidence>
<evidence type="ECO:0000313" key="6">
    <source>
        <dbReference type="EMBL" id="NMH88215.1"/>
    </source>
</evidence>
<comment type="caution">
    <text evidence="6">The sequence shown here is derived from an EMBL/GenBank/DDBJ whole genome shotgun (WGS) entry which is preliminary data.</text>
</comment>
<comment type="pathway">
    <text evidence="1">Purine metabolism; IMP biosynthesis via de novo pathway; N(2)-formyl-N(1)-(5-phospho-D-ribosyl)glycinamide from N(1)-(5-phospho-D-ribosyl)glycinamide (10-formyl THF route): step 1/1.</text>
</comment>
<sequence length="208" mass="24049">MQQDNNINWAILVTGWGRNAKDTIEAFHKGKLKNSSIKLVIYEAEPCGAKELAEKYNIETLKLVKSNFPNLISYQKVLIEEIKKRGIDYIFMLNYKYFIKQEMLLAYPNRIINIHPSLFPSFLGTKTAIQDAMDYGVKITGITTHIIDHNIDEGIILCQKAIKIKNKDTFDSLYKKFAKEGRKIIIKTISKIEKKHFKNIKHSSLNNK</sequence>
<protein>
    <recommendedName>
        <fullName evidence="2">phosphoribosylglycinamide formyltransferase 1</fullName>
        <ecNumber evidence="2">2.1.2.2</ecNumber>
    </recommendedName>
</protein>
<keyword evidence="4" id="KW-0658">Purine biosynthesis</keyword>
<name>A0ABX1RXA1_9FLAO</name>
<proteinExistence type="predicted"/>
<dbReference type="PANTHER" id="PTHR43369">
    <property type="entry name" value="PHOSPHORIBOSYLGLYCINAMIDE FORMYLTRANSFERASE"/>
    <property type="match status" value="1"/>
</dbReference>
<keyword evidence="3" id="KW-0808">Transferase</keyword>
<dbReference type="RefSeq" id="WP_169673574.1">
    <property type="nucleotide sequence ID" value="NZ_JABBHF010000006.1"/>
</dbReference>
<evidence type="ECO:0000313" key="7">
    <source>
        <dbReference type="Proteomes" id="UP000746690"/>
    </source>
</evidence>
<evidence type="ECO:0000256" key="1">
    <source>
        <dbReference type="ARBA" id="ARBA00005054"/>
    </source>
</evidence>
<dbReference type="EC" id="2.1.2.2" evidence="2"/>
<dbReference type="InterPro" id="IPR036477">
    <property type="entry name" value="Formyl_transf_N_sf"/>
</dbReference>
<dbReference type="PANTHER" id="PTHR43369:SF2">
    <property type="entry name" value="PHOSPHORIBOSYLGLYCINAMIDE FORMYLTRANSFERASE"/>
    <property type="match status" value="1"/>
</dbReference>
<organism evidence="6 7">
    <name type="scientific">Flavivirga algicola</name>
    <dbReference type="NCBI Taxonomy" id="2729136"/>
    <lineage>
        <taxon>Bacteria</taxon>
        <taxon>Pseudomonadati</taxon>
        <taxon>Bacteroidota</taxon>
        <taxon>Flavobacteriia</taxon>
        <taxon>Flavobacteriales</taxon>
        <taxon>Flavobacteriaceae</taxon>
        <taxon>Flavivirga</taxon>
    </lineage>
</organism>
<evidence type="ECO:0000256" key="4">
    <source>
        <dbReference type="ARBA" id="ARBA00022755"/>
    </source>
</evidence>
<dbReference type="EMBL" id="JABBHF010000006">
    <property type="protein sequence ID" value="NMH88215.1"/>
    <property type="molecule type" value="Genomic_DNA"/>
</dbReference>
<dbReference type="Gene3D" id="3.40.50.170">
    <property type="entry name" value="Formyl transferase, N-terminal domain"/>
    <property type="match status" value="1"/>
</dbReference>
<gene>
    <name evidence="6" type="ORF">HHX25_11920</name>
</gene>
<keyword evidence="7" id="KW-1185">Reference proteome</keyword>
<evidence type="ECO:0000256" key="2">
    <source>
        <dbReference type="ARBA" id="ARBA00012254"/>
    </source>
</evidence>
<feature type="domain" description="Formyl transferase N-terminal" evidence="5">
    <location>
        <begin position="9"/>
        <end position="189"/>
    </location>
</feature>
<accession>A0ABX1RXA1</accession>
<evidence type="ECO:0000259" key="5">
    <source>
        <dbReference type="Pfam" id="PF00551"/>
    </source>
</evidence>
<dbReference type="InterPro" id="IPR002376">
    <property type="entry name" value="Formyl_transf_N"/>
</dbReference>
<reference evidence="6 7" key="1">
    <citation type="submission" date="2020-04" db="EMBL/GenBank/DDBJ databases">
        <title>A Flavivirga sp. nov.</title>
        <authorList>
            <person name="Sun X."/>
        </authorList>
    </citation>
    <scope>NUCLEOTIDE SEQUENCE [LARGE SCALE GENOMIC DNA]</scope>
    <source>
        <strain evidence="6 7">Y03</strain>
    </source>
</reference>